<sequence length="570" mass="65095">MAQTVTPILPHYEYYVPSDYTYPRCNTTVETYYFSANDQSDNGQFMSNNVFFVEECYDSLGQSNSQCPILENDSFVCEDSQTPVYSPSAQVDAGFNIEQIPFVTGSVDIDEQQPVQEVVFESYQESTQIIPFVTGSVDIDEQQPVQEVVFESYQESTQIVEPAKKRSAVEMNCQICGLFLKHPSKIQAHMRTHTGERPFVCEHCGKSFTQRTPWRCHVRRHLGDTPYQCSKCEKSFPNASSRKAHEVRVHEKAPKVENPEFLCYANPTMNFVDDVKLDEKKYEPEMISEIIDDVVSGKVQIEDDVKFIKKPGRMPTLEICSICGLHLKYPSRIEQHMRSHSGLKPFLCKLCGQSFASASTLKVHQGRFHLLDRPYPCRWQCGKKFPARSHRNEHEKIVHSKIKRYQCGVSNCNKLFTRRLYLVKHLEKCHLDVEDVSQVKGFRVVAVPYEEENGTIKVPSNFDLTFAKIYADVDGTPYVVDVLGPIENKLERNPMLIEDAVLQMLCGSAYPQQESPSESGNSLSPSFSDDLLKARSVSVYSMGSCRIGFRITRLSFIQQKFQFNQIAKDL</sequence>
<evidence type="ECO:0000313" key="1">
    <source>
        <dbReference type="Proteomes" id="UP000887576"/>
    </source>
</evidence>
<name>A0AC34RKI6_9BILA</name>
<accession>A0AC34RKI6</accession>
<dbReference type="WBParaSite" id="JU765_v2.g7699.t1">
    <property type="protein sequence ID" value="JU765_v2.g7699.t1"/>
    <property type="gene ID" value="JU765_v2.g7699"/>
</dbReference>
<reference evidence="2" key="1">
    <citation type="submission" date="2022-11" db="UniProtKB">
        <authorList>
            <consortium name="WormBaseParasite"/>
        </authorList>
    </citation>
    <scope>IDENTIFICATION</scope>
</reference>
<dbReference type="Proteomes" id="UP000887576">
    <property type="component" value="Unplaced"/>
</dbReference>
<evidence type="ECO:0000313" key="2">
    <source>
        <dbReference type="WBParaSite" id="JU765_v2.g7699.t1"/>
    </source>
</evidence>
<organism evidence="1 2">
    <name type="scientific">Panagrolaimus sp. JU765</name>
    <dbReference type="NCBI Taxonomy" id="591449"/>
    <lineage>
        <taxon>Eukaryota</taxon>
        <taxon>Metazoa</taxon>
        <taxon>Ecdysozoa</taxon>
        <taxon>Nematoda</taxon>
        <taxon>Chromadorea</taxon>
        <taxon>Rhabditida</taxon>
        <taxon>Tylenchina</taxon>
        <taxon>Panagrolaimomorpha</taxon>
        <taxon>Panagrolaimoidea</taxon>
        <taxon>Panagrolaimidae</taxon>
        <taxon>Panagrolaimus</taxon>
    </lineage>
</organism>
<protein>
    <submittedName>
        <fullName evidence="2">C2H2-type domain-containing protein</fullName>
    </submittedName>
</protein>
<proteinExistence type="predicted"/>